<organism evidence="2 3">
    <name type="scientific">Exidia glandulosa HHB12029</name>
    <dbReference type="NCBI Taxonomy" id="1314781"/>
    <lineage>
        <taxon>Eukaryota</taxon>
        <taxon>Fungi</taxon>
        <taxon>Dikarya</taxon>
        <taxon>Basidiomycota</taxon>
        <taxon>Agaricomycotina</taxon>
        <taxon>Agaricomycetes</taxon>
        <taxon>Auriculariales</taxon>
        <taxon>Exidiaceae</taxon>
        <taxon>Exidia</taxon>
    </lineage>
</organism>
<protein>
    <recommendedName>
        <fullName evidence="1">GAG-pre-integrase domain-containing protein</fullName>
    </recommendedName>
</protein>
<keyword evidence="3" id="KW-1185">Reference proteome</keyword>
<dbReference type="Proteomes" id="UP000077266">
    <property type="component" value="Unassembled WGS sequence"/>
</dbReference>
<feature type="non-terminal residue" evidence="2">
    <location>
        <position position="151"/>
    </location>
</feature>
<reference evidence="2 3" key="1">
    <citation type="journal article" date="2016" name="Mol. Biol. Evol.">
        <title>Comparative Genomics of Early-Diverging Mushroom-Forming Fungi Provides Insights into the Origins of Lignocellulose Decay Capabilities.</title>
        <authorList>
            <person name="Nagy L.G."/>
            <person name="Riley R."/>
            <person name="Tritt A."/>
            <person name="Adam C."/>
            <person name="Daum C."/>
            <person name="Floudas D."/>
            <person name="Sun H."/>
            <person name="Yadav J.S."/>
            <person name="Pangilinan J."/>
            <person name="Larsson K.H."/>
            <person name="Matsuura K."/>
            <person name="Barry K."/>
            <person name="Labutti K."/>
            <person name="Kuo R."/>
            <person name="Ohm R.A."/>
            <person name="Bhattacharya S.S."/>
            <person name="Shirouzu T."/>
            <person name="Yoshinaga Y."/>
            <person name="Martin F.M."/>
            <person name="Grigoriev I.V."/>
            <person name="Hibbett D.S."/>
        </authorList>
    </citation>
    <scope>NUCLEOTIDE SEQUENCE [LARGE SCALE GENOMIC DNA]</scope>
    <source>
        <strain evidence="2 3">HHB12029</strain>
    </source>
</reference>
<name>A0A165D141_EXIGL</name>
<sequence>VFRLTKVDGYVCEIKQSDITFSIAGETKVTGTVDESFSGYLTGTTVSTSEAARRSKPTATIDTWHKRLGHVSPAVVTNMHKSSAVLGMRVAGSADPPPMCAPCIAGKQKRDPIPQARRKRTEVLDVVHWDLKTNLPRSREGYLHWAVGVDD</sequence>
<feature type="non-terminal residue" evidence="2">
    <location>
        <position position="1"/>
    </location>
</feature>
<proteinExistence type="predicted"/>
<evidence type="ECO:0000259" key="1">
    <source>
        <dbReference type="Pfam" id="PF13976"/>
    </source>
</evidence>
<evidence type="ECO:0000313" key="2">
    <source>
        <dbReference type="EMBL" id="KZV83597.1"/>
    </source>
</evidence>
<dbReference type="AlphaFoldDB" id="A0A165D141"/>
<dbReference type="EMBL" id="KV426263">
    <property type="protein sequence ID" value="KZV83597.1"/>
    <property type="molecule type" value="Genomic_DNA"/>
</dbReference>
<gene>
    <name evidence="2" type="ORF">EXIGLDRAFT_585849</name>
</gene>
<dbReference type="InParanoid" id="A0A165D141"/>
<evidence type="ECO:0000313" key="3">
    <source>
        <dbReference type="Proteomes" id="UP000077266"/>
    </source>
</evidence>
<dbReference type="InterPro" id="IPR025724">
    <property type="entry name" value="GAG-pre-integrase_dom"/>
</dbReference>
<feature type="domain" description="GAG-pre-integrase" evidence="1">
    <location>
        <begin position="41"/>
        <end position="108"/>
    </location>
</feature>
<accession>A0A165D141</accession>
<dbReference type="Pfam" id="PF13976">
    <property type="entry name" value="gag_pre-integrs"/>
    <property type="match status" value="1"/>
</dbReference>
<dbReference type="OrthoDB" id="2713924at2759"/>